<keyword evidence="1" id="KW-0472">Membrane</keyword>
<sequence>MLGHNEIDADSSYADIFGLLLKVAFAFCASILAVAFLSVLGSYLYFLYKKRKPGIHFQVSTDLKESESNQKQTVKLVIRPILKPLFGFIKLRLLYDKKHFSDKFSLLENSSRKFFSTSIEGTYHWPLPEIKEYHVEKGLIYFEDFFQFFSIAVTLPASSKFFTQPTSKSLQDLKVLPRKTEETSTRIEQLRKVEGEYLNYKNFENNDDVRRIVWKIYAKNKELVVRMPEIMDPYASHVYLYASYYTVFDIAGNGAIEVPFLNYFKVINWSIYQNLVKQGFEVRYIPDQEVAKNKLADEAQWVKYSISTSNWHQAKDLKSYVKTSDASVVVISSLSNANEVKDLIEIHGKDITFIFIKLTESFKNQNMFDWVQWVFVQNAKDDIDVYKRAWALSPLRQRIKNNEKRLEDLVAKYQEDAVVI</sequence>
<keyword evidence="1" id="KW-0812">Transmembrane</keyword>
<evidence type="ECO:0000256" key="1">
    <source>
        <dbReference type="SAM" id="Phobius"/>
    </source>
</evidence>
<feature type="transmembrane region" description="Helical" evidence="1">
    <location>
        <begin position="20"/>
        <end position="48"/>
    </location>
</feature>
<reference evidence="2 3" key="1">
    <citation type="submission" date="2019-07" db="EMBL/GenBank/DDBJ databases">
        <title>Whole genome shotgun sequence of Segetibacter aerophilus NBRC 106135.</title>
        <authorList>
            <person name="Hosoyama A."/>
            <person name="Uohara A."/>
            <person name="Ohji S."/>
            <person name="Ichikawa N."/>
        </authorList>
    </citation>
    <scope>NUCLEOTIDE SEQUENCE [LARGE SCALE GENOMIC DNA]</scope>
    <source>
        <strain evidence="2 3">NBRC 106135</strain>
    </source>
</reference>
<accession>A0A512BGK9</accession>
<dbReference type="EMBL" id="BJYT01000015">
    <property type="protein sequence ID" value="GEO11015.1"/>
    <property type="molecule type" value="Genomic_DNA"/>
</dbReference>
<comment type="caution">
    <text evidence="2">The sequence shown here is derived from an EMBL/GenBank/DDBJ whole genome shotgun (WGS) entry which is preliminary data.</text>
</comment>
<evidence type="ECO:0000313" key="2">
    <source>
        <dbReference type="EMBL" id="GEO11015.1"/>
    </source>
</evidence>
<organism evidence="2 3">
    <name type="scientific">Segetibacter aerophilus</name>
    <dbReference type="NCBI Taxonomy" id="670293"/>
    <lineage>
        <taxon>Bacteria</taxon>
        <taxon>Pseudomonadati</taxon>
        <taxon>Bacteroidota</taxon>
        <taxon>Chitinophagia</taxon>
        <taxon>Chitinophagales</taxon>
        <taxon>Chitinophagaceae</taxon>
        <taxon>Segetibacter</taxon>
    </lineage>
</organism>
<evidence type="ECO:0000313" key="3">
    <source>
        <dbReference type="Proteomes" id="UP000321513"/>
    </source>
</evidence>
<proteinExistence type="predicted"/>
<dbReference type="Proteomes" id="UP000321513">
    <property type="component" value="Unassembled WGS sequence"/>
</dbReference>
<keyword evidence="1" id="KW-1133">Transmembrane helix</keyword>
<protein>
    <recommendedName>
        <fullName evidence="4">DUF58 domain-containing protein</fullName>
    </recommendedName>
</protein>
<evidence type="ECO:0008006" key="4">
    <source>
        <dbReference type="Google" id="ProtNLM"/>
    </source>
</evidence>
<name>A0A512BGK9_9BACT</name>
<dbReference type="AlphaFoldDB" id="A0A512BGK9"/>
<keyword evidence="3" id="KW-1185">Reference proteome</keyword>
<gene>
    <name evidence="2" type="ORF">SAE01_35110</name>
</gene>